<gene>
    <name evidence="4" type="ORF">ECRASSUSDP1_LOCUS21605</name>
</gene>
<feature type="transmembrane region" description="Helical" evidence="2">
    <location>
        <begin position="840"/>
        <end position="857"/>
    </location>
</feature>
<protein>
    <submittedName>
        <fullName evidence="4">Uncharacterized protein</fullName>
    </submittedName>
</protein>
<evidence type="ECO:0000313" key="5">
    <source>
        <dbReference type="Proteomes" id="UP001295684"/>
    </source>
</evidence>
<feature type="transmembrane region" description="Helical" evidence="2">
    <location>
        <begin position="692"/>
        <end position="712"/>
    </location>
</feature>
<evidence type="ECO:0000313" key="4">
    <source>
        <dbReference type="EMBL" id="CAI2380176.1"/>
    </source>
</evidence>
<dbReference type="Proteomes" id="UP001295684">
    <property type="component" value="Unassembled WGS sequence"/>
</dbReference>
<keyword evidence="2" id="KW-0472">Membrane</keyword>
<feature type="compositionally biased region" description="Basic and acidic residues" evidence="1">
    <location>
        <begin position="987"/>
        <end position="1009"/>
    </location>
</feature>
<feature type="transmembrane region" description="Helical" evidence="2">
    <location>
        <begin position="785"/>
        <end position="802"/>
    </location>
</feature>
<organism evidence="4 5">
    <name type="scientific">Euplotes crassus</name>
    <dbReference type="NCBI Taxonomy" id="5936"/>
    <lineage>
        <taxon>Eukaryota</taxon>
        <taxon>Sar</taxon>
        <taxon>Alveolata</taxon>
        <taxon>Ciliophora</taxon>
        <taxon>Intramacronucleata</taxon>
        <taxon>Spirotrichea</taxon>
        <taxon>Hypotrichia</taxon>
        <taxon>Euplotida</taxon>
        <taxon>Euplotidae</taxon>
        <taxon>Moneuplotes</taxon>
    </lineage>
</organism>
<feature type="chain" id="PRO_5042040481" evidence="3">
    <location>
        <begin position="17"/>
        <end position="1009"/>
    </location>
</feature>
<sequence>MKIFVLVLLLLEVLRANLCETDEQKMGAAVVGVFGIPGASYSYLLDVLEDKGREVLNFIGYFKQGIKKTVVFQSDYRFGVVRVMTYDFYCLYRSGAIDSERGFIYIQDLDNSKIYEIQTSNLAITKELSVISGVIHFDGNCVFKEFLYASFRISSVMETCKWDVGTTNLDCLNFGVGKHANFMPINDELLFIGSPDTALDQYYLIAYNFSDVINLVWKKSIGCPTTGCINKASSSILNKDESSIYTMILYDSNFLFYKLNTTDGSPQTPGLIWSDSGFYDSYSIKEFNNFVVVQIRSSVLANYKRLILIDIDEINVLKEFKSIDSLSYGVGRVISKGVEFMYHCGQYSSNSTLFFARTPTNNIDQLSEFQQDTPLFTQISSNYQVSSTNSSPTLTSSTMTLIISSSSTVTATDITSTTTPSFTTYVALWNDDHVQSVQSNSLVKVDFTWACAQPVNYTDISFSLAQTGSHYIPKWVQTNVVKQELEVHYKQFEITVEECNIQHCTTCQLGNTSLCQTCESNFQVSENQQSCSETPIAEQEVEAQVATASTALVASGAIIASASSLLSLSSVNSIFSTMNSLQLAILLPAVPEYFPQKVSDLINGMGFSTFSFDFMSLRSIPFVEAVSNWMAYPQTNEYFVTLGMSSGSSLVNLLSILGTIFLICIIHFWITLLHKCGSKSENKRCTKICKKLFRYFTFNIYIRILIQSFMFISLCILSELHAQKLQTTPTQVSFAVCIVFGVCCILFVLSSLYMYSKSFSDSESLKYQSCMEYFNGVKPTKFAKLYSCLFMLLRVFCSFLAACGKSTLGSQTPTYFYLSNIGYCLYLLIVRPFTNPQDNLIEIVNQTLFCCLAVPLMCLRTEPDWTPFYERYYTSVFMVSPLIVSFICLMFLAKTILVCVRKMKRARPSANVAPKNVCANEQQNRQESEQDIQDAQEFDEFRQNHEERKHNFEDGNSVVGSMIRPNSNISKSNAEMMDPPRTSKLQGLERFRRSRVDFPNKVEVKKREY</sequence>
<comment type="caution">
    <text evidence="4">The sequence shown here is derived from an EMBL/GenBank/DDBJ whole genome shotgun (WGS) entry which is preliminary data.</text>
</comment>
<evidence type="ECO:0000256" key="2">
    <source>
        <dbReference type="SAM" id="Phobius"/>
    </source>
</evidence>
<feature type="transmembrane region" description="Helical" evidence="2">
    <location>
        <begin position="814"/>
        <end position="833"/>
    </location>
</feature>
<evidence type="ECO:0000256" key="1">
    <source>
        <dbReference type="SAM" id="MobiDB-lite"/>
    </source>
</evidence>
<accession>A0AAD1XX58</accession>
<keyword evidence="5" id="KW-1185">Reference proteome</keyword>
<feature type="transmembrane region" description="Helical" evidence="2">
    <location>
        <begin position="877"/>
        <end position="900"/>
    </location>
</feature>
<feature type="compositionally biased region" description="Polar residues" evidence="1">
    <location>
        <begin position="964"/>
        <end position="973"/>
    </location>
</feature>
<keyword evidence="2" id="KW-1133">Transmembrane helix</keyword>
<reference evidence="4" key="1">
    <citation type="submission" date="2023-07" db="EMBL/GenBank/DDBJ databases">
        <authorList>
            <consortium name="AG Swart"/>
            <person name="Singh M."/>
            <person name="Singh A."/>
            <person name="Seah K."/>
            <person name="Emmerich C."/>
        </authorList>
    </citation>
    <scope>NUCLEOTIDE SEQUENCE</scope>
    <source>
        <strain evidence="4">DP1</strain>
    </source>
</reference>
<evidence type="ECO:0000256" key="3">
    <source>
        <dbReference type="SAM" id="SignalP"/>
    </source>
</evidence>
<feature type="region of interest" description="Disordered" evidence="1">
    <location>
        <begin position="955"/>
        <end position="1009"/>
    </location>
</feature>
<dbReference type="EMBL" id="CAMPGE010022103">
    <property type="protein sequence ID" value="CAI2380176.1"/>
    <property type="molecule type" value="Genomic_DNA"/>
</dbReference>
<feature type="signal peptide" evidence="3">
    <location>
        <begin position="1"/>
        <end position="16"/>
    </location>
</feature>
<keyword evidence="3" id="KW-0732">Signal</keyword>
<proteinExistence type="predicted"/>
<dbReference type="AlphaFoldDB" id="A0AAD1XX58"/>
<feature type="transmembrane region" description="Helical" evidence="2">
    <location>
        <begin position="650"/>
        <end position="672"/>
    </location>
</feature>
<keyword evidence="2" id="KW-0812">Transmembrane</keyword>
<feature type="transmembrane region" description="Helical" evidence="2">
    <location>
        <begin position="732"/>
        <end position="755"/>
    </location>
</feature>
<name>A0AAD1XX58_EUPCR</name>